<keyword evidence="5 6" id="KW-0687">Ribonucleoprotein</keyword>
<evidence type="ECO:0000313" key="10">
    <source>
        <dbReference type="Proteomes" id="UP000832011"/>
    </source>
</evidence>
<feature type="domain" description="S1 motif" evidence="8">
    <location>
        <begin position="193"/>
        <end position="261"/>
    </location>
</feature>
<sequence>MSMENFAQLLEESFALQEMGVGEVITAEVVAIDGNFVTVNAGLKSESLIDVNEFKNSQGEVEVKVGDFVTVTIESVENGFGETKLSREKAKRAADWVALEEAMENGDILSGVINGKVKGGLTVMINSIRAFLPGSLVDTRPVKDTTPYEGKEIEFKVIKLDKKRNNVVVSRRAVLEATLGEERKALLENLQEGSIIKGIVKNITDYGAFVDLGGIDGLLHITDLAWRRVKHPSEVLEVGQEVEAKVLKFDQEKSRVSLGLKQLGEDPWDGLARRYPQGTRLFGKVTNLTDYGSFVEIEQGIEGLVHVSEMDWTNKNVHPSKVVQLGDEVEVMILDIDEDRRRISLGMKQCMPNPWDEFAANFQKGDKLSGAIKSITDFGVFVGLAGGIDGLVHLSDLSWSEQGEEAVRKYKKGDEVEAVVLAIDVEKERISLGIKQLEGDPFNNYLAMNDKGALVKGSVKSLDAKGAVIDLGNDVEGYLRASEVSRDRVEDIRNHLKEGDEVEAVIVNVDRKNRNINLSIKAKDAKDESEALKSVAGNSANAGTTSLGDLLKAKLSGEQE</sequence>
<keyword evidence="10" id="KW-1185">Reference proteome</keyword>
<dbReference type="Pfam" id="PF00575">
    <property type="entry name" value="S1"/>
    <property type="match status" value="5"/>
</dbReference>
<feature type="domain" description="S1 motif" evidence="8">
    <location>
        <begin position="278"/>
        <end position="348"/>
    </location>
</feature>
<organism evidence="9 10">
    <name type="scientific">Vitreoscilla massiliensis</name>
    <dbReference type="NCBI Taxonomy" id="1689272"/>
    <lineage>
        <taxon>Bacteria</taxon>
        <taxon>Pseudomonadati</taxon>
        <taxon>Pseudomonadota</taxon>
        <taxon>Betaproteobacteria</taxon>
        <taxon>Neisseriales</taxon>
        <taxon>Neisseriaceae</taxon>
        <taxon>Vitreoscilla</taxon>
    </lineage>
</organism>
<dbReference type="PRINTS" id="PR00681">
    <property type="entry name" value="RIBOSOMALS1"/>
</dbReference>
<dbReference type="InterPro" id="IPR000110">
    <property type="entry name" value="Ribosomal_bS1"/>
</dbReference>
<dbReference type="NCBIfam" id="NF004954">
    <property type="entry name" value="PRK06299.1-4"/>
    <property type="match status" value="1"/>
</dbReference>
<name>A0ABY4DZ04_9NEIS</name>
<dbReference type="CDD" id="cd04465">
    <property type="entry name" value="S1_RPS1_repeat_ec2_hs2"/>
    <property type="match status" value="1"/>
</dbReference>
<evidence type="ECO:0000256" key="6">
    <source>
        <dbReference type="PIRNR" id="PIRNR002111"/>
    </source>
</evidence>
<dbReference type="RefSeq" id="WP_058356335.1">
    <property type="nucleotide sequence ID" value="NZ_CABKVG010000009.1"/>
</dbReference>
<dbReference type="PROSITE" id="PS50126">
    <property type="entry name" value="S1"/>
    <property type="match status" value="6"/>
</dbReference>
<reference evidence="9 10" key="1">
    <citation type="journal article" date="2022" name="Res Sq">
        <title>Evolution of multicellular longitudinally dividing oral cavity symbionts (Neisseriaceae).</title>
        <authorList>
            <person name="Nyongesa S."/>
            <person name="Weber P."/>
            <person name="Bernet E."/>
            <person name="Pullido F."/>
            <person name="Nieckarz M."/>
            <person name="Delaby M."/>
            <person name="Nieves C."/>
            <person name="Viehboeck T."/>
            <person name="Krause N."/>
            <person name="Rivera-Millot A."/>
            <person name="Nakamura A."/>
            <person name="Vischer N."/>
            <person name="VanNieuwenhze M."/>
            <person name="Brun Y."/>
            <person name="Cava F."/>
            <person name="Bulgheresi S."/>
            <person name="Veyrier F."/>
        </authorList>
    </citation>
    <scope>NUCLEOTIDE SEQUENCE [LARGE SCALE GENOMIC DNA]</scope>
    <source>
        <strain evidence="9 10">SN4</strain>
    </source>
</reference>
<feature type="compositionally biased region" description="Polar residues" evidence="7">
    <location>
        <begin position="536"/>
        <end position="545"/>
    </location>
</feature>
<dbReference type="InterPro" id="IPR035104">
    <property type="entry name" value="Ribosomal_protein_S1-like"/>
</dbReference>
<dbReference type="GO" id="GO:0005840">
    <property type="term" value="C:ribosome"/>
    <property type="evidence" value="ECO:0007669"/>
    <property type="project" value="UniProtKB-KW"/>
</dbReference>
<evidence type="ECO:0000256" key="1">
    <source>
        <dbReference type="ARBA" id="ARBA00006767"/>
    </source>
</evidence>
<comment type="similarity">
    <text evidence="1 6">Belongs to the bacterial ribosomal protein bS1 family.</text>
</comment>
<dbReference type="SMART" id="SM00316">
    <property type="entry name" value="S1"/>
    <property type="match status" value="6"/>
</dbReference>
<dbReference type="InterPro" id="IPR003029">
    <property type="entry name" value="S1_domain"/>
</dbReference>
<evidence type="ECO:0000256" key="4">
    <source>
        <dbReference type="ARBA" id="ARBA00022980"/>
    </source>
</evidence>
<evidence type="ECO:0000256" key="2">
    <source>
        <dbReference type="ARBA" id="ARBA00022737"/>
    </source>
</evidence>
<feature type="domain" description="S1 motif" evidence="8">
    <location>
        <begin position="365"/>
        <end position="435"/>
    </location>
</feature>
<protein>
    <recommendedName>
        <fullName evidence="6">30S ribosomal protein S1</fullName>
    </recommendedName>
</protein>
<dbReference type="CDD" id="cd05687">
    <property type="entry name" value="S1_RPS1_repeat_ec1_hs1"/>
    <property type="match status" value="1"/>
</dbReference>
<comment type="function">
    <text evidence="6">Binds mRNA; thus facilitating recognition of the initiation point. It is needed to translate mRNA with a short Shine-Dalgarno (SD) purine-rich sequence.</text>
</comment>
<dbReference type="InterPro" id="IPR012340">
    <property type="entry name" value="NA-bd_OB-fold"/>
</dbReference>
<dbReference type="PANTHER" id="PTHR10724">
    <property type="entry name" value="30S RIBOSOMAL PROTEIN S1"/>
    <property type="match status" value="1"/>
</dbReference>
<dbReference type="NCBIfam" id="TIGR00717">
    <property type="entry name" value="rpsA"/>
    <property type="match status" value="1"/>
</dbReference>
<evidence type="ECO:0000256" key="5">
    <source>
        <dbReference type="ARBA" id="ARBA00023274"/>
    </source>
</evidence>
<evidence type="ECO:0000313" key="9">
    <source>
        <dbReference type="EMBL" id="UOO88234.1"/>
    </source>
</evidence>
<keyword evidence="3 6" id="KW-0694">RNA-binding</keyword>
<dbReference type="PIRSF" id="PIRSF002111">
    <property type="entry name" value="RpsA"/>
    <property type="match status" value="1"/>
</dbReference>
<dbReference type="Gene3D" id="2.40.50.140">
    <property type="entry name" value="Nucleic acid-binding proteins"/>
    <property type="match status" value="6"/>
</dbReference>
<proteinExistence type="inferred from homology"/>
<keyword evidence="4 6" id="KW-0689">Ribosomal protein</keyword>
<dbReference type="PANTHER" id="PTHR10724:SF7">
    <property type="entry name" value="SMALL RIBOSOMAL SUBUNIT PROTEIN BS1C"/>
    <property type="match status" value="1"/>
</dbReference>
<gene>
    <name evidence="9" type="primary">rpsA</name>
    <name evidence="9" type="ORF">LVJ82_12150</name>
</gene>
<feature type="domain" description="S1 motif" evidence="8">
    <location>
        <begin position="22"/>
        <end position="88"/>
    </location>
</feature>
<feature type="domain" description="S1 motif" evidence="8">
    <location>
        <begin position="106"/>
        <end position="172"/>
    </location>
</feature>
<accession>A0ABY4DZ04</accession>
<dbReference type="NCBIfam" id="NF004952">
    <property type="entry name" value="PRK06299.1-2"/>
    <property type="match status" value="1"/>
</dbReference>
<dbReference type="CDD" id="cd05691">
    <property type="entry name" value="S1_RPS1_repeat_ec6"/>
    <property type="match status" value="1"/>
</dbReference>
<evidence type="ECO:0000256" key="7">
    <source>
        <dbReference type="SAM" id="MobiDB-lite"/>
    </source>
</evidence>
<dbReference type="InterPro" id="IPR050437">
    <property type="entry name" value="Ribos_protein_bS1-like"/>
</dbReference>
<keyword evidence="2" id="KW-0677">Repeat</keyword>
<feature type="region of interest" description="Disordered" evidence="7">
    <location>
        <begin position="526"/>
        <end position="545"/>
    </location>
</feature>
<evidence type="ECO:0000259" key="8">
    <source>
        <dbReference type="PROSITE" id="PS50126"/>
    </source>
</evidence>
<dbReference type="EMBL" id="CP091511">
    <property type="protein sequence ID" value="UOO88234.1"/>
    <property type="molecule type" value="Genomic_DNA"/>
</dbReference>
<feature type="domain" description="S1 motif" evidence="8">
    <location>
        <begin position="452"/>
        <end position="521"/>
    </location>
</feature>
<dbReference type="SUPFAM" id="SSF50249">
    <property type="entry name" value="Nucleic acid-binding proteins"/>
    <property type="match status" value="6"/>
</dbReference>
<dbReference type="CDD" id="cd05688">
    <property type="entry name" value="S1_RPS1_repeat_ec3"/>
    <property type="match status" value="1"/>
</dbReference>
<evidence type="ECO:0000256" key="3">
    <source>
        <dbReference type="ARBA" id="ARBA00022884"/>
    </source>
</evidence>
<dbReference type="CDD" id="cd05689">
    <property type="entry name" value="S1_RPS1_repeat_ec4"/>
    <property type="match status" value="1"/>
</dbReference>
<dbReference type="Proteomes" id="UP000832011">
    <property type="component" value="Chromosome"/>
</dbReference>